<dbReference type="NCBIfam" id="TIGR00254">
    <property type="entry name" value="GGDEF"/>
    <property type="match status" value="1"/>
</dbReference>
<dbReference type="PROSITE" id="PS50887">
    <property type="entry name" value="GGDEF"/>
    <property type="match status" value="1"/>
</dbReference>
<evidence type="ECO:0000256" key="1">
    <source>
        <dbReference type="SAM" id="Phobius"/>
    </source>
</evidence>
<dbReference type="SMART" id="SM00267">
    <property type="entry name" value="GGDEF"/>
    <property type="match status" value="1"/>
</dbReference>
<protein>
    <recommendedName>
        <fullName evidence="2">GGDEF domain-containing protein</fullName>
    </recommendedName>
</protein>
<feature type="transmembrane region" description="Helical" evidence="1">
    <location>
        <begin position="60"/>
        <end position="85"/>
    </location>
</feature>
<dbReference type="SUPFAM" id="SSF55073">
    <property type="entry name" value="Nucleotide cyclase"/>
    <property type="match status" value="1"/>
</dbReference>
<feature type="transmembrane region" description="Helical" evidence="1">
    <location>
        <begin position="161"/>
        <end position="181"/>
    </location>
</feature>
<gene>
    <name evidence="3" type="ORF">COB20_13600</name>
</gene>
<proteinExistence type="predicted"/>
<evidence type="ECO:0000313" key="3">
    <source>
        <dbReference type="EMBL" id="PCI75132.1"/>
    </source>
</evidence>
<dbReference type="InterPro" id="IPR000160">
    <property type="entry name" value="GGDEF_dom"/>
</dbReference>
<feature type="transmembrane region" description="Helical" evidence="1">
    <location>
        <begin position="123"/>
        <end position="140"/>
    </location>
</feature>
<dbReference type="Gene3D" id="3.30.70.270">
    <property type="match status" value="1"/>
</dbReference>
<dbReference type="AlphaFoldDB" id="A0A2A4WXF3"/>
<name>A0A2A4WXF3_9GAMM</name>
<feature type="transmembrane region" description="Helical" evidence="1">
    <location>
        <begin position="193"/>
        <end position="215"/>
    </location>
</feature>
<dbReference type="InterPro" id="IPR029787">
    <property type="entry name" value="Nucleotide_cyclase"/>
</dbReference>
<dbReference type="Pfam" id="PF00990">
    <property type="entry name" value="GGDEF"/>
    <property type="match status" value="1"/>
</dbReference>
<feature type="domain" description="GGDEF" evidence="2">
    <location>
        <begin position="258"/>
        <end position="386"/>
    </location>
</feature>
<organism evidence="3 4">
    <name type="scientific">SAR86 cluster bacterium</name>
    <dbReference type="NCBI Taxonomy" id="2030880"/>
    <lineage>
        <taxon>Bacteria</taxon>
        <taxon>Pseudomonadati</taxon>
        <taxon>Pseudomonadota</taxon>
        <taxon>Gammaproteobacteria</taxon>
        <taxon>SAR86 cluster</taxon>
    </lineage>
</organism>
<evidence type="ECO:0000313" key="4">
    <source>
        <dbReference type="Proteomes" id="UP000218767"/>
    </source>
</evidence>
<feature type="transmembrane region" description="Helical" evidence="1">
    <location>
        <begin position="33"/>
        <end position="54"/>
    </location>
</feature>
<reference evidence="4" key="1">
    <citation type="submission" date="2017-08" db="EMBL/GenBank/DDBJ databases">
        <title>A dynamic microbial community with high functional redundancy inhabits the cold, oxic subseafloor aquifer.</title>
        <authorList>
            <person name="Tully B.J."/>
            <person name="Wheat C.G."/>
            <person name="Glazer B.T."/>
            <person name="Huber J.A."/>
        </authorList>
    </citation>
    <scope>NUCLEOTIDE SEQUENCE [LARGE SCALE GENOMIC DNA]</scope>
</reference>
<dbReference type="InterPro" id="IPR043128">
    <property type="entry name" value="Rev_trsase/Diguanyl_cyclase"/>
</dbReference>
<dbReference type="EMBL" id="NVUL01000082">
    <property type="protein sequence ID" value="PCI75132.1"/>
    <property type="molecule type" value="Genomic_DNA"/>
</dbReference>
<sequence>MDNQILTIALALVSMITGVALLVNWASNRQIPGLFRIAMGYMATCVGILLASMQGTLPPVISVLIANALIMGGRIPVLSGLANFWNQEKSKLPLICFVWFLGTMAGIYYFTFIDESVLWRIRIYTAMMVIFSVSVAYVLAKGLKIEHKLRPVMAINTNFGAYLLLTLSVFNAVMESIFVLFRDGQPIASSEGATTVFLLGYFVTVTIFAISIIIMTMEELKVEYQEDAIFDPITTILNERAFIEVSNRVLGVALRYTKPVSMLTIELTNLDDVVKLHGTKVGNSMLRHFALMATDRRRNEDVLARSSYKQFRMLLPGVDEAGSQVVIKKIEDAVLGEEYVYRGNSLRAEFLVCAITKREEDLHLQQMLQEGEVDLIRMKQQLEAPA</sequence>
<dbReference type="Proteomes" id="UP000218767">
    <property type="component" value="Unassembled WGS sequence"/>
</dbReference>
<feature type="transmembrane region" description="Helical" evidence="1">
    <location>
        <begin position="6"/>
        <end position="26"/>
    </location>
</feature>
<keyword evidence="1" id="KW-1133">Transmembrane helix</keyword>
<accession>A0A2A4WXF3</accession>
<comment type="caution">
    <text evidence="3">The sequence shown here is derived from an EMBL/GenBank/DDBJ whole genome shotgun (WGS) entry which is preliminary data.</text>
</comment>
<evidence type="ECO:0000259" key="2">
    <source>
        <dbReference type="PROSITE" id="PS50887"/>
    </source>
</evidence>
<feature type="transmembrane region" description="Helical" evidence="1">
    <location>
        <begin position="92"/>
        <end position="111"/>
    </location>
</feature>
<keyword evidence="1" id="KW-0812">Transmembrane</keyword>
<keyword evidence="1" id="KW-0472">Membrane</keyword>